<evidence type="ECO:0000256" key="3">
    <source>
        <dbReference type="RuleBase" id="RU361235"/>
    </source>
</evidence>
<keyword evidence="2 3" id="KW-0378">Hydrolase</keyword>
<evidence type="ECO:0000313" key="4">
    <source>
        <dbReference type="EMBL" id="AOX18402.1"/>
    </source>
</evidence>
<evidence type="ECO:0000256" key="2">
    <source>
        <dbReference type="ARBA" id="ARBA00022801"/>
    </source>
</evidence>
<keyword evidence="4" id="KW-0614">Plasmid</keyword>
<dbReference type="EMBL" id="CP014675">
    <property type="protein sequence ID" value="AOX18402.1"/>
    <property type="molecule type" value="Genomic_DNA"/>
</dbReference>
<protein>
    <recommendedName>
        <fullName evidence="3">Carboxylic ester hydrolase</fullName>
        <ecNumber evidence="3">3.1.1.-</ecNumber>
    </recommendedName>
</protein>
<evidence type="ECO:0000313" key="5">
    <source>
        <dbReference type="Proteomes" id="UP000179145"/>
    </source>
</evidence>
<geneLocation type="plasmid" evidence="5">
    <name>pkb14400_1</name>
</geneLocation>
<dbReference type="RefSeq" id="WP_070403886.1">
    <property type="nucleotide sequence ID" value="NZ_BJVW01000016.1"/>
</dbReference>
<dbReference type="InterPro" id="IPR019826">
    <property type="entry name" value="Carboxylesterase_B_AS"/>
</dbReference>
<dbReference type="KEGG" id="kba:A0U89_13865"/>
<reference evidence="4 5" key="1">
    <citation type="journal article" date="2016" name="Microb. Cell Fact.">
        <title>Dissection of exopolysaccharide biosynthesis in Kozakia baliensis.</title>
        <authorList>
            <person name="Brandt J.U."/>
            <person name="Jakob F."/>
            <person name="Behr J."/>
            <person name="Geissler A.J."/>
            <person name="Vogel R.F."/>
        </authorList>
    </citation>
    <scope>NUCLEOTIDE SEQUENCE [LARGE SCALE GENOMIC DNA]</scope>
    <source>
        <strain evidence="4 5">DSM 14400</strain>
        <plasmid evidence="5">Plasmid pkb14400_1</plasmid>
    </source>
</reference>
<gene>
    <name evidence="4" type="ORF">A0U89_13865</name>
</gene>
<dbReference type="Proteomes" id="UP000179145">
    <property type="component" value="Plasmid pKB14400_1"/>
</dbReference>
<dbReference type="InterPro" id="IPR029058">
    <property type="entry name" value="AB_hydrolase_fold"/>
</dbReference>
<dbReference type="EC" id="3.1.1.-" evidence="3"/>
<dbReference type="GO" id="GO:0016787">
    <property type="term" value="F:hydrolase activity"/>
    <property type="evidence" value="ECO:0007669"/>
    <property type="project" value="UniProtKB-KW"/>
</dbReference>
<keyword evidence="5" id="KW-1185">Reference proteome</keyword>
<evidence type="ECO:0000256" key="1">
    <source>
        <dbReference type="ARBA" id="ARBA00005964"/>
    </source>
</evidence>
<organism evidence="4 5">
    <name type="scientific">Kozakia baliensis</name>
    <dbReference type="NCBI Taxonomy" id="153496"/>
    <lineage>
        <taxon>Bacteria</taxon>
        <taxon>Pseudomonadati</taxon>
        <taxon>Pseudomonadota</taxon>
        <taxon>Alphaproteobacteria</taxon>
        <taxon>Acetobacterales</taxon>
        <taxon>Acetobacteraceae</taxon>
        <taxon>Kozakia</taxon>
    </lineage>
</organism>
<comment type="similarity">
    <text evidence="1 3">Belongs to the type-B carboxylesterase/lipase family.</text>
</comment>
<dbReference type="Gene3D" id="3.40.50.1820">
    <property type="entry name" value="alpha/beta hydrolase"/>
    <property type="match status" value="1"/>
</dbReference>
<dbReference type="SUPFAM" id="SSF53474">
    <property type="entry name" value="alpha/beta-Hydrolases"/>
    <property type="match status" value="1"/>
</dbReference>
<accession>A0A1D8UXR1</accession>
<dbReference type="InterPro" id="IPR002018">
    <property type="entry name" value="CarbesteraseB"/>
</dbReference>
<sequence>MTLVTIDSGTIRGFADGPIETFLGIPYAAPIVPGTRFEAARPVAPWSGIREATQFGAICPQVPTYGPVGRGATSHHAAGENFLTVNVRSADLSGKAPVLVWVHGGGYAVGSGNEPVIQTGAFARSGIVEVTLNYRLGALGFLSLEGRPENRGLTDIIAALHWVRRNIALFGGDPEQVTLAGRSAGGFAVATLMAMPAAGLFARAFIQSGATPAILTPQDAARTTRRMLDRLGVAADALESMPLDRLLVAQREICDESYDRHDFDRDGAVTMVGIPFQPIIDPATLPVHPERAAADGPMTRVPVMIGTTSAEYLTHSTVHGQLTTADVARLIDPRVRPIGLTGETIVARYRAALPDHDGLGLWRAIAGDLVFQNPTTRYARTLGLHQPVFKYVFGPLDSNETGAAHGAELGLVWWNAATDRSTLPERYRAVDPVLASRVHEIWRCFIASETLVASDGARWPDYTSADGRIGWITPTDTQLVPDPFTERLALWIPG</sequence>
<proteinExistence type="inferred from homology"/>
<dbReference type="PANTHER" id="PTHR11559">
    <property type="entry name" value="CARBOXYLESTERASE"/>
    <property type="match status" value="1"/>
</dbReference>
<dbReference type="PROSITE" id="PS00122">
    <property type="entry name" value="CARBOXYLESTERASE_B_1"/>
    <property type="match status" value="1"/>
</dbReference>
<dbReference type="AlphaFoldDB" id="A0A1D8UXR1"/>
<name>A0A1D8UXR1_9PROT</name>
<dbReference type="OrthoDB" id="9775851at2"/>
<dbReference type="Pfam" id="PF00135">
    <property type="entry name" value="COesterase"/>
    <property type="match status" value="1"/>
</dbReference>
<dbReference type="InterPro" id="IPR050309">
    <property type="entry name" value="Type-B_Carboxylest/Lipase"/>
</dbReference>